<evidence type="ECO:0000313" key="3">
    <source>
        <dbReference type="EMBL" id="KRT67293.1"/>
    </source>
</evidence>
<dbReference type="InterPro" id="IPR049544">
    <property type="entry name" value="SoxE-like_C"/>
</dbReference>
<evidence type="ECO:0000313" key="4">
    <source>
        <dbReference type="Proteomes" id="UP000051297"/>
    </source>
</evidence>
<dbReference type="InterPro" id="IPR008972">
    <property type="entry name" value="Cupredoxin"/>
</dbReference>
<sequence>IEFDATTAGTYEIYCAVAGHRESGMVGTLVVE</sequence>
<dbReference type="SUPFAM" id="SSF49503">
    <property type="entry name" value="Cupredoxins"/>
    <property type="match status" value="1"/>
</dbReference>
<reference evidence="3 4" key="1">
    <citation type="submission" date="2015-05" db="EMBL/GenBank/DDBJ databases">
        <title>Critical biogeochemical functions in the subsurface are associated with bacteria from new phyla and little studied lineages.</title>
        <authorList>
            <person name="Hug L.A."/>
            <person name="Thomas B.C."/>
            <person name="Sharon I."/>
            <person name="Brown C.T."/>
            <person name="Sharma R."/>
            <person name="Hettich R.L."/>
            <person name="Wilkins M.J."/>
            <person name="Williams K.H."/>
            <person name="Singh A."/>
            <person name="Banfield J.F."/>
        </authorList>
    </citation>
    <scope>NUCLEOTIDE SEQUENCE [LARGE SCALE GENOMIC DNA]</scope>
    <source>
        <strain evidence="3">CSP1-7</strain>
    </source>
</reference>
<dbReference type="EMBL" id="LDXK01000004">
    <property type="protein sequence ID" value="KRT67293.1"/>
    <property type="molecule type" value="Genomic_DNA"/>
</dbReference>
<dbReference type="Pfam" id="PF06525">
    <property type="entry name" value="SoxE"/>
    <property type="match status" value="1"/>
</dbReference>
<evidence type="ECO:0000259" key="2">
    <source>
        <dbReference type="Pfam" id="PF06525"/>
    </source>
</evidence>
<organism evidence="3 4">
    <name type="scientific">candidate division WWE3 bacterium CSP1-7</name>
    <dbReference type="NCBI Taxonomy" id="1576480"/>
    <lineage>
        <taxon>Bacteria</taxon>
        <taxon>Katanobacteria</taxon>
    </lineage>
</organism>
<dbReference type="PROSITE" id="PS00079">
    <property type="entry name" value="MULTICOPPER_OXIDASE1"/>
    <property type="match status" value="1"/>
</dbReference>
<feature type="non-terminal residue" evidence="3">
    <location>
        <position position="1"/>
    </location>
</feature>
<name>A0A0T5ZWW4_UNCKA</name>
<evidence type="ECO:0000256" key="1">
    <source>
        <dbReference type="ARBA" id="ARBA00022723"/>
    </source>
</evidence>
<dbReference type="GO" id="GO:0046872">
    <property type="term" value="F:metal ion binding"/>
    <property type="evidence" value="ECO:0007669"/>
    <property type="project" value="UniProtKB-KW"/>
</dbReference>
<dbReference type="Gene3D" id="2.60.40.420">
    <property type="entry name" value="Cupredoxins - blue copper proteins"/>
    <property type="match status" value="1"/>
</dbReference>
<gene>
    <name evidence="3" type="ORF">XU08_C0004G0001</name>
</gene>
<comment type="caution">
    <text evidence="3">The sequence shown here is derived from an EMBL/GenBank/DDBJ whole genome shotgun (WGS) entry which is preliminary data.</text>
</comment>
<keyword evidence="1" id="KW-0479">Metal-binding</keyword>
<dbReference type="Proteomes" id="UP000051297">
    <property type="component" value="Unassembled WGS sequence"/>
</dbReference>
<accession>A0A0T5ZWW4</accession>
<dbReference type="InterPro" id="IPR033138">
    <property type="entry name" value="Cu_oxidase_CS"/>
</dbReference>
<feature type="domain" description="Sulfocyanin-like C-terminal" evidence="2">
    <location>
        <begin position="4"/>
        <end position="31"/>
    </location>
</feature>
<dbReference type="AlphaFoldDB" id="A0A0T5ZWW4"/>
<proteinExistence type="predicted"/>
<dbReference type="STRING" id="1576480.XU08_C0004G0001"/>
<protein>
    <recommendedName>
        <fullName evidence="2">Sulfocyanin-like C-terminal domain-containing protein</fullName>
    </recommendedName>
</protein>